<evidence type="ECO:0000256" key="2">
    <source>
        <dbReference type="ARBA" id="ARBA00022729"/>
    </source>
</evidence>
<proteinExistence type="inferred from homology"/>
<dbReference type="EMBL" id="MGKI01000010">
    <property type="protein sequence ID" value="OGN22684.1"/>
    <property type="molecule type" value="Genomic_DNA"/>
</dbReference>
<dbReference type="STRING" id="1802694.A2918_01030"/>
<keyword evidence="2" id="KW-0732">Signal</keyword>
<dbReference type="SUPFAM" id="SSF52833">
    <property type="entry name" value="Thioredoxin-like"/>
    <property type="match status" value="1"/>
</dbReference>
<dbReference type="AlphaFoldDB" id="A0A1F8GBC0"/>
<evidence type="ECO:0000256" key="5">
    <source>
        <dbReference type="ARBA" id="ARBA00023284"/>
    </source>
</evidence>
<evidence type="ECO:0000313" key="8">
    <source>
        <dbReference type="Proteomes" id="UP000178227"/>
    </source>
</evidence>
<dbReference type="Proteomes" id="UP000178227">
    <property type="component" value="Unassembled WGS sequence"/>
</dbReference>
<reference evidence="7 8" key="1">
    <citation type="journal article" date="2016" name="Nat. Commun.">
        <title>Thousands of microbial genomes shed light on interconnected biogeochemical processes in an aquifer system.</title>
        <authorList>
            <person name="Anantharaman K."/>
            <person name="Brown C.T."/>
            <person name="Hug L.A."/>
            <person name="Sharon I."/>
            <person name="Castelle C.J."/>
            <person name="Probst A.J."/>
            <person name="Thomas B.C."/>
            <person name="Singh A."/>
            <person name="Wilkins M.J."/>
            <person name="Karaoz U."/>
            <person name="Brodie E.L."/>
            <person name="Williams K.H."/>
            <person name="Hubbard S.S."/>
            <person name="Banfield J.F."/>
        </authorList>
    </citation>
    <scope>NUCLEOTIDE SEQUENCE [LARGE SCALE GENOMIC DNA]</scope>
</reference>
<dbReference type="PROSITE" id="PS51352">
    <property type="entry name" value="THIOREDOXIN_2"/>
    <property type="match status" value="1"/>
</dbReference>
<dbReference type="GO" id="GO:0016491">
    <property type="term" value="F:oxidoreductase activity"/>
    <property type="evidence" value="ECO:0007669"/>
    <property type="project" value="UniProtKB-KW"/>
</dbReference>
<keyword evidence="3" id="KW-0560">Oxidoreductase</keyword>
<evidence type="ECO:0000256" key="1">
    <source>
        <dbReference type="ARBA" id="ARBA00005791"/>
    </source>
</evidence>
<evidence type="ECO:0000256" key="3">
    <source>
        <dbReference type="ARBA" id="ARBA00023002"/>
    </source>
</evidence>
<feature type="domain" description="Thioredoxin" evidence="6">
    <location>
        <begin position="17"/>
        <end position="208"/>
    </location>
</feature>
<dbReference type="PANTHER" id="PTHR13887">
    <property type="entry name" value="GLUTATHIONE S-TRANSFERASE KAPPA"/>
    <property type="match status" value="1"/>
</dbReference>
<dbReference type="InterPro" id="IPR036249">
    <property type="entry name" value="Thioredoxin-like_sf"/>
</dbReference>
<dbReference type="PANTHER" id="PTHR13887:SF14">
    <property type="entry name" value="DISULFIDE BOND FORMATION PROTEIN D"/>
    <property type="match status" value="1"/>
</dbReference>
<keyword evidence="4" id="KW-1015">Disulfide bond</keyword>
<organism evidence="7 8">
    <name type="scientific">Candidatus Yanofskybacteria bacterium RIFCSPLOWO2_01_FULL_42_49</name>
    <dbReference type="NCBI Taxonomy" id="1802694"/>
    <lineage>
        <taxon>Bacteria</taxon>
        <taxon>Candidatus Yanofskyibacteriota</taxon>
    </lineage>
</organism>
<comment type="caution">
    <text evidence="7">The sequence shown here is derived from an EMBL/GenBank/DDBJ whole genome shotgun (WGS) entry which is preliminary data.</text>
</comment>
<evidence type="ECO:0000259" key="6">
    <source>
        <dbReference type="PROSITE" id="PS51352"/>
    </source>
</evidence>
<dbReference type="Pfam" id="PF13462">
    <property type="entry name" value="Thioredoxin_4"/>
    <property type="match status" value="1"/>
</dbReference>
<dbReference type="InterPro" id="IPR012336">
    <property type="entry name" value="Thioredoxin-like_fold"/>
</dbReference>
<keyword evidence="5" id="KW-0676">Redox-active center</keyword>
<sequence>MISVAVMYSSGGPNNTAKIGEILGGQQEASVDDDPFLGDKKAPVTVIEFSDYQCPFCRRYFETVEPQLKDYIKAGKVKFVYRDYAFLGLESNWAAQAANCANDQNKYWEYHDYLFKNQNGENQGAFSNANLKKFAGTLGLNVDEFSQCLDSEKYAGEVAKDVSDGSSYGVNGTPATFINGRLVATSDGRSVGAAPFSVFQSIIEAELNK</sequence>
<dbReference type="InterPro" id="IPR013766">
    <property type="entry name" value="Thioredoxin_domain"/>
</dbReference>
<protein>
    <recommendedName>
        <fullName evidence="6">Thioredoxin domain-containing protein</fullName>
    </recommendedName>
</protein>
<dbReference type="Gene3D" id="3.40.30.10">
    <property type="entry name" value="Glutaredoxin"/>
    <property type="match status" value="1"/>
</dbReference>
<evidence type="ECO:0000313" key="7">
    <source>
        <dbReference type="EMBL" id="OGN22684.1"/>
    </source>
</evidence>
<name>A0A1F8GBC0_9BACT</name>
<comment type="similarity">
    <text evidence="1">Belongs to the thioredoxin family. DsbA subfamily.</text>
</comment>
<gene>
    <name evidence="7" type="ORF">A2918_01030</name>
</gene>
<accession>A0A1F8GBC0</accession>
<evidence type="ECO:0000256" key="4">
    <source>
        <dbReference type="ARBA" id="ARBA00023157"/>
    </source>
</evidence>